<accession>A0A8H5ZCH4</accession>
<gene>
    <name evidence="1" type="ORF">GGP41_002935</name>
</gene>
<evidence type="ECO:0000313" key="1">
    <source>
        <dbReference type="EMBL" id="KAF5845383.1"/>
    </source>
</evidence>
<comment type="caution">
    <text evidence="1">The sequence shown here is derived from an EMBL/GenBank/DDBJ whole genome shotgun (WGS) entry which is preliminary data.</text>
</comment>
<dbReference type="Proteomes" id="UP000624244">
    <property type="component" value="Unassembled WGS sequence"/>
</dbReference>
<protein>
    <submittedName>
        <fullName evidence="1">Uncharacterized protein</fullName>
    </submittedName>
</protein>
<sequence>MAAPRPFGQPIKRRVIQVPHCEPLTIPFCDGLRVRAALNQQPIRPATHTIVQPWTPALKCISRYIFGRTSALCQSVYRDAALHPHLWPCPGPLDQPRRVAPHSNTLHWYTLHHPQPCPSFEAKTRKSAVSALPAAILGDVIPPVYQLVAPTVVDACSDTRLSIPWLPLSPQRLETFPTSHTPSLTALPQSSPVVSRLRGVHWDVAIAREAHSPPRASGSTATMDDNVEIPEESMRHIEALLARHPPHLIQRMFSQALESRM</sequence>
<reference evidence="1" key="1">
    <citation type="submission" date="2019-11" db="EMBL/GenBank/DDBJ databases">
        <title>Bipolaris sorokiniana Genome sequencing.</title>
        <authorList>
            <person name="Wang H."/>
        </authorList>
    </citation>
    <scope>NUCLEOTIDE SEQUENCE</scope>
</reference>
<name>A0A8H5ZCH4_COCSA</name>
<evidence type="ECO:0000313" key="2">
    <source>
        <dbReference type="Proteomes" id="UP000624244"/>
    </source>
</evidence>
<organism evidence="1 2">
    <name type="scientific">Cochliobolus sativus</name>
    <name type="common">Common root rot and spot blotch fungus</name>
    <name type="synonym">Bipolaris sorokiniana</name>
    <dbReference type="NCBI Taxonomy" id="45130"/>
    <lineage>
        <taxon>Eukaryota</taxon>
        <taxon>Fungi</taxon>
        <taxon>Dikarya</taxon>
        <taxon>Ascomycota</taxon>
        <taxon>Pezizomycotina</taxon>
        <taxon>Dothideomycetes</taxon>
        <taxon>Pleosporomycetidae</taxon>
        <taxon>Pleosporales</taxon>
        <taxon>Pleosporineae</taxon>
        <taxon>Pleosporaceae</taxon>
        <taxon>Bipolaris</taxon>
    </lineage>
</organism>
<dbReference type="AlphaFoldDB" id="A0A8H5ZCH4"/>
<proteinExistence type="predicted"/>
<dbReference type="EMBL" id="WNKQ01000019">
    <property type="protein sequence ID" value="KAF5845383.1"/>
    <property type="molecule type" value="Genomic_DNA"/>
</dbReference>